<reference evidence="1 2" key="1">
    <citation type="submission" date="2017-04" db="EMBL/GenBank/DDBJ databases">
        <authorList>
            <person name="Afonso C.L."/>
            <person name="Miller P.J."/>
            <person name="Scott M.A."/>
            <person name="Spackman E."/>
            <person name="Goraichik I."/>
            <person name="Dimitrov K.M."/>
            <person name="Suarez D.L."/>
            <person name="Swayne D.E."/>
        </authorList>
    </citation>
    <scope>NUCLEOTIDE SEQUENCE [LARGE SCALE GENOMIC DNA]</scope>
    <source>
        <strain evidence="1 2">DSM 21164</strain>
    </source>
</reference>
<evidence type="ECO:0000313" key="1">
    <source>
        <dbReference type="EMBL" id="SMC34741.1"/>
    </source>
</evidence>
<dbReference type="Gene3D" id="1.10.606.20">
    <property type="match status" value="1"/>
</dbReference>
<organism evidence="1 2">
    <name type="scientific">Cellulophaga tyrosinoxydans</name>
    <dbReference type="NCBI Taxonomy" id="504486"/>
    <lineage>
        <taxon>Bacteria</taxon>
        <taxon>Pseudomonadati</taxon>
        <taxon>Bacteroidota</taxon>
        <taxon>Flavobacteriia</taxon>
        <taxon>Flavobacteriales</taxon>
        <taxon>Flavobacteriaceae</taxon>
        <taxon>Cellulophaga</taxon>
    </lineage>
</organism>
<evidence type="ECO:0008006" key="3">
    <source>
        <dbReference type="Google" id="ProtNLM"/>
    </source>
</evidence>
<protein>
    <recommendedName>
        <fullName evidence="3">PAP2 superfamily protein</fullName>
    </recommendedName>
</protein>
<dbReference type="SUPFAM" id="SSF48317">
    <property type="entry name" value="Acid phosphatase/Vanadium-dependent haloperoxidase"/>
    <property type="match status" value="1"/>
</dbReference>
<keyword evidence="2" id="KW-1185">Reference proteome</keyword>
<sequence length="446" mass="49710">MVILLTFIVACSDNDTMFFQDSESASAESYEGKFLQDYFYLTCRIVQTTNGFFPTQASRAYGYIGLASYEAVVNGIDASKTMAGQISGLKYGDLPFPDTDLEYNWAISCNAATAEMMRKMFGVNITTENLQRINSMEVDNLNKLETNVSEDIKERSISFGLSIAQALYQLSTTDGGHEAYLDPFSQGKYQMPTDDFCWTPTGATAYPLSPFWSKNRSFVDGIVATSQPAAHVTFSTNVDSEFYNQAMGTYEQVMNNTPEQEEIARYWADDPFATCTPAGHTFNILTQLLQESNATLAKSAVGFGMMAIAENDAFISCWKTKYDFVLIRPVSYIQKYIDPNFQTVIGTPPFPAYTSGHSAEIGSGIKVLMSLFSDSSGDYKFTDLSQIQFGYEARTYDNFYEMADECAKSRFYGGIHYEMDNTKGLEIGYAVGDAVVNDLNWPKNSR</sequence>
<dbReference type="Proteomes" id="UP000192360">
    <property type="component" value="Unassembled WGS sequence"/>
</dbReference>
<dbReference type="PANTHER" id="PTHR34599:SF1">
    <property type="entry name" value="PHOSPHATIDIC ACID PHOSPHATASE TYPE 2_HALOPEROXIDASE DOMAIN-CONTAINING PROTEIN"/>
    <property type="match status" value="1"/>
</dbReference>
<dbReference type="InterPro" id="IPR036938">
    <property type="entry name" value="PAP2/HPO_sf"/>
</dbReference>
<accession>A0A1W1YFZ5</accession>
<dbReference type="PANTHER" id="PTHR34599">
    <property type="entry name" value="PEROXIDASE-RELATED"/>
    <property type="match status" value="1"/>
</dbReference>
<dbReference type="AlphaFoldDB" id="A0A1W1YFZ5"/>
<dbReference type="EMBL" id="FWXO01000001">
    <property type="protein sequence ID" value="SMC34741.1"/>
    <property type="molecule type" value="Genomic_DNA"/>
</dbReference>
<proteinExistence type="predicted"/>
<dbReference type="InterPro" id="IPR052559">
    <property type="entry name" value="V-haloperoxidase"/>
</dbReference>
<dbReference type="CDD" id="cd03398">
    <property type="entry name" value="PAP2_haloperoxidase"/>
    <property type="match status" value="1"/>
</dbReference>
<evidence type="ECO:0000313" key="2">
    <source>
        <dbReference type="Proteomes" id="UP000192360"/>
    </source>
</evidence>
<gene>
    <name evidence="1" type="ORF">SAMN05660703_0370</name>
</gene>
<dbReference type="STRING" id="504486.SAMN05660703_0370"/>
<name>A0A1W1YFZ5_9FLAO</name>